<evidence type="ECO:0000256" key="1">
    <source>
        <dbReference type="SAM" id="SignalP"/>
    </source>
</evidence>
<dbReference type="PROSITE" id="PS51257">
    <property type="entry name" value="PROKAR_LIPOPROTEIN"/>
    <property type="match status" value="1"/>
</dbReference>
<dbReference type="Proteomes" id="UP000196027">
    <property type="component" value="Chromosome"/>
</dbReference>
<dbReference type="KEGG" id="ome:OLMES_5488"/>
<evidence type="ECO:0000313" key="3">
    <source>
        <dbReference type="Proteomes" id="UP000196027"/>
    </source>
</evidence>
<gene>
    <name evidence="2" type="ORF">OLMES_5488</name>
</gene>
<dbReference type="RefSeq" id="WP_087464138.1">
    <property type="nucleotide sequence ID" value="NZ_CP021425.1"/>
</dbReference>
<dbReference type="EMBL" id="CP021425">
    <property type="protein sequence ID" value="ARU59468.1"/>
    <property type="molecule type" value="Genomic_DNA"/>
</dbReference>
<reference evidence="2 3" key="1">
    <citation type="submission" date="2017-05" db="EMBL/GenBank/DDBJ databases">
        <title>Genomic insights into alkan degradation activity of Oleiphilus messinensis.</title>
        <authorList>
            <person name="Kozyavkin S.A."/>
            <person name="Slesarev A.I."/>
            <person name="Golyshin P.N."/>
            <person name="Korzhenkov A."/>
            <person name="Golyshina O.N."/>
            <person name="Toshchakov S.V."/>
        </authorList>
    </citation>
    <scope>NUCLEOTIDE SEQUENCE [LARGE SCALE GENOMIC DNA]</scope>
    <source>
        <strain evidence="2 3">ME102</strain>
    </source>
</reference>
<feature type="signal peptide" evidence="1">
    <location>
        <begin position="1"/>
        <end position="17"/>
    </location>
</feature>
<keyword evidence="1" id="KW-0732">Signal</keyword>
<keyword evidence="3" id="KW-1185">Reference proteome</keyword>
<protein>
    <recommendedName>
        <fullName evidence="4">Lipoprotein</fullName>
    </recommendedName>
</protein>
<organism evidence="2 3">
    <name type="scientific">Oleiphilus messinensis</name>
    <dbReference type="NCBI Taxonomy" id="141451"/>
    <lineage>
        <taxon>Bacteria</taxon>
        <taxon>Pseudomonadati</taxon>
        <taxon>Pseudomonadota</taxon>
        <taxon>Gammaproteobacteria</taxon>
        <taxon>Oceanospirillales</taxon>
        <taxon>Oleiphilaceae</taxon>
        <taxon>Oleiphilus</taxon>
    </lineage>
</organism>
<evidence type="ECO:0000313" key="2">
    <source>
        <dbReference type="EMBL" id="ARU59468.1"/>
    </source>
</evidence>
<name>A0A1Y0IG30_9GAMM</name>
<evidence type="ECO:0008006" key="4">
    <source>
        <dbReference type="Google" id="ProtNLM"/>
    </source>
</evidence>
<proteinExistence type="predicted"/>
<sequence length="246" mass="26599">MLRLFFVIMSIFLSSCAGLMPSASPEDVAKIKSLANQYQTGQPRQLSASDANRVPLQRGQWVASLTTSKSDPNDISLQIQKVVSIQGTTVVIESETYASTNDAKRQVIQQEFHNFPVQAKTAYTKDEAASLVSNMSFGSMKMMDENGRVTTLPNLPMGIGQMGAALVRTNISSGEITKTACQSAYFSSSSCYVMPFNTSVMFMSISGTSYGHGAIPIAGYLMTETDQHKIEVIGYGMSGAKVIINQ</sequence>
<feature type="chain" id="PRO_5013231310" description="Lipoprotein" evidence="1">
    <location>
        <begin position="18"/>
        <end position="246"/>
    </location>
</feature>
<dbReference type="AlphaFoldDB" id="A0A1Y0IG30"/>
<accession>A0A1Y0IG30</accession>